<dbReference type="PANTHER" id="PTHR43840">
    <property type="entry name" value="MITOCHONDRIAL METAL TRANSPORTER 1-RELATED"/>
    <property type="match status" value="1"/>
</dbReference>
<dbReference type="InterPro" id="IPR027469">
    <property type="entry name" value="Cation_efflux_TMD_sf"/>
</dbReference>
<organism evidence="10">
    <name type="scientific">Tetraselmis sp. GSL018</name>
    <dbReference type="NCBI Taxonomy" id="582737"/>
    <lineage>
        <taxon>Eukaryota</taxon>
        <taxon>Viridiplantae</taxon>
        <taxon>Chlorophyta</taxon>
        <taxon>core chlorophytes</taxon>
        <taxon>Chlorodendrophyceae</taxon>
        <taxon>Chlorodendrales</taxon>
        <taxon>Chlorodendraceae</taxon>
        <taxon>Tetraselmis</taxon>
    </lineage>
</organism>
<evidence type="ECO:0000256" key="5">
    <source>
        <dbReference type="ARBA" id="ARBA00023136"/>
    </source>
</evidence>
<feature type="compositionally biased region" description="Polar residues" evidence="6">
    <location>
        <begin position="431"/>
        <end position="442"/>
    </location>
</feature>
<keyword evidence="4 7" id="KW-1133">Transmembrane helix</keyword>
<evidence type="ECO:0000259" key="8">
    <source>
        <dbReference type="Pfam" id="PF01545"/>
    </source>
</evidence>
<comment type="subcellular location">
    <subcellularLocation>
        <location evidence="1">Membrane</location>
        <topology evidence="1">Multi-pass membrane protein</topology>
    </subcellularLocation>
</comment>
<reference evidence="10" key="1">
    <citation type="submission" date="2014-05" db="EMBL/GenBank/DDBJ databases">
        <title>The transcriptome of the halophilic microalga Tetraselmis sp. GSL018 isolated from the Great Salt Lake, Utah.</title>
        <authorList>
            <person name="Jinkerson R.E."/>
            <person name="D'Adamo S."/>
            <person name="Posewitz M.C."/>
        </authorList>
    </citation>
    <scope>NUCLEOTIDE SEQUENCE</scope>
    <source>
        <strain evidence="10">GSL018</strain>
    </source>
</reference>
<evidence type="ECO:0000256" key="4">
    <source>
        <dbReference type="ARBA" id="ARBA00022989"/>
    </source>
</evidence>
<dbReference type="Gene3D" id="3.30.70.1350">
    <property type="entry name" value="Cation efflux protein, cytoplasmic domain"/>
    <property type="match status" value="1"/>
</dbReference>
<evidence type="ECO:0000256" key="2">
    <source>
        <dbReference type="ARBA" id="ARBA00022448"/>
    </source>
</evidence>
<dbReference type="GO" id="GO:0016020">
    <property type="term" value="C:membrane"/>
    <property type="evidence" value="ECO:0007669"/>
    <property type="project" value="UniProtKB-SubCell"/>
</dbReference>
<evidence type="ECO:0000256" key="6">
    <source>
        <dbReference type="SAM" id="MobiDB-lite"/>
    </source>
</evidence>
<dbReference type="Pfam" id="PF01545">
    <property type="entry name" value="Cation_efflux"/>
    <property type="match status" value="1"/>
</dbReference>
<protein>
    <submittedName>
        <fullName evidence="10">Cdf membrane protein</fullName>
    </submittedName>
</protein>
<feature type="region of interest" description="Disordered" evidence="6">
    <location>
        <begin position="421"/>
        <end position="442"/>
    </location>
</feature>
<dbReference type="InterPro" id="IPR050291">
    <property type="entry name" value="CDF_Transporter"/>
</dbReference>
<dbReference type="InterPro" id="IPR027470">
    <property type="entry name" value="Cation_efflux_CTD"/>
</dbReference>
<feature type="compositionally biased region" description="Basic and acidic residues" evidence="6">
    <location>
        <begin position="1"/>
        <end position="26"/>
    </location>
</feature>
<evidence type="ECO:0000259" key="9">
    <source>
        <dbReference type="Pfam" id="PF16916"/>
    </source>
</evidence>
<dbReference type="AlphaFoldDB" id="A0A061S4Y4"/>
<dbReference type="InterPro" id="IPR002524">
    <property type="entry name" value="Cation_efflux"/>
</dbReference>
<dbReference type="EMBL" id="GBEZ01007511">
    <property type="protein sequence ID" value="JAC77960.1"/>
    <property type="molecule type" value="Transcribed_RNA"/>
</dbReference>
<keyword evidence="5 7" id="KW-0472">Membrane</keyword>
<proteinExistence type="predicted"/>
<dbReference type="GO" id="GO:0008324">
    <property type="term" value="F:monoatomic cation transmembrane transporter activity"/>
    <property type="evidence" value="ECO:0007669"/>
    <property type="project" value="InterPro"/>
</dbReference>
<gene>
    <name evidence="10" type="ORF">TSPGSL018_16384</name>
</gene>
<feature type="transmembrane region" description="Helical" evidence="7">
    <location>
        <begin position="210"/>
        <end position="232"/>
    </location>
</feature>
<name>A0A061S4Y4_9CHLO</name>
<sequence length="442" mass="48663">MGNNELKRKLSQDCRTSGDRGSEELTRGWARLSGNAASTSTNNISSPQPHLNQPVYDVESARGLSESLLQGEERAEESAEDSEDDASRSYAENQKERDSKLSFAVYCSLAANVLLLVSKIYAFFISRSQAVLASTADSGVDLASQAVLALAAWQMRKEDLRFPVGKTRLETLGVIACAVIMGLASFEVVESACMQMYAGVVKGAYPDLDFGVLMYAILGATTALKIPLYFYCIHLKDISASMGALAEDHRNDVLANATAMITAGIAAYDKSRLWMIDPIGALLISLYIMWSWTLITKEQLDKLVGHAAPEEFVREVAEMCEEHHGELEVDVIRAYHFGERYTVEVEIILPGGMTVRESHDIALDLQHKIEALEDVERAHVHVDYQSRDKPEHKVDRNLNEGWHLNQPHPDYLHIANCRDASPSKAECSPAPKQTGSSSSGQG</sequence>
<dbReference type="Gene3D" id="1.20.1510.10">
    <property type="entry name" value="Cation efflux protein transmembrane domain"/>
    <property type="match status" value="1"/>
</dbReference>
<feature type="domain" description="Cation efflux protein transmembrane" evidence="8">
    <location>
        <begin position="107"/>
        <end position="303"/>
    </location>
</feature>
<accession>A0A061S4Y4</accession>
<dbReference type="NCBIfam" id="TIGR01297">
    <property type="entry name" value="CDF"/>
    <property type="match status" value="1"/>
</dbReference>
<feature type="transmembrane region" description="Helical" evidence="7">
    <location>
        <begin position="103"/>
        <end position="124"/>
    </location>
</feature>
<feature type="transmembrane region" description="Helical" evidence="7">
    <location>
        <begin position="174"/>
        <end position="198"/>
    </location>
</feature>
<dbReference type="InterPro" id="IPR058533">
    <property type="entry name" value="Cation_efflux_TM"/>
</dbReference>
<feature type="region of interest" description="Disordered" evidence="6">
    <location>
        <begin position="1"/>
        <end position="28"/>
    </location>
</feature>
<evidence type="ECO:0000313" key="10">
    <source>
        <dbReference type="EMBL" id="JAC77960.1"/>
    </source>
</evidence>
<dbReference type="InterPro" id="IPR036837">
    <property type="entry name" value="Cation_efflux_CTD_sf"/>
</dbReference>
<dbReference type="SUPFAM" id="SSF160240">
    <property type="entry name" value="Cation efflux protein cytoplasmic domain-like"/>
    <property type="match status" value="1"/>
</dbReference>
<evidence type="ECO:0000256" key="7">
    <source>
        <dbReference type="SAM" id="Phobius"/>
    </source>
</evidence>
<keyword evidence="3 7" id="KW-0812">Transmembrane</keyword>
<feature type="region of interest" description="Disordered" evidence="6">
    <location>
        <begin position="67"/>
        <end position="93"/>
    </location>
</feature>
<dbReference type="Pfam" id="PF16916">
    <property type="entry name" value="ZT_dimer"/>
    <property type="match status" value="1"/>
</dbReference>
<feature type="transmembrane region" description="Helical" evidence="7">
    <location>
        <begin position="274"/>
        <end position="295"/>
    </location>
</feature>
<dbReference type="SUPFAM" id="SSF161111">
    <property type="entry name" value="Cation efflux protein transmembrane domain-like"/>
    <property type="match status" value="1"/>
</dbReference>
<dbReference type="PANTHER" id="PTHR43840:SF52">
    <property type="entry name" value="CATION EFFLUX FAMILY PROTEIN"/>
    <property type="match status" value="1"/>
</dbReference>
<evidence type="ECO:0000256" key="3">
    <source>
        <dbReference type="ARBA" id="ARBA00022692"/>
    </source>
</evidence>
<evidence type="ECO:0000256" key="1">
    <source>
        <dbReference type="ARBA" id="ARBA00004141"/>
    </source>
</evidence>
<keyword evidence="2" id="KW-0813">Transport</keyword>
<feature type="domain" description="Cation efflux protein cytoplasmic" evidence="9">
    <location>
        <begin position="309"/>
        <end position="383"/>
    </location>
</feature>